<evidence type="ECO:0000256" key="2">
    <source>
        <dbReference type="ARBA" id="ARBA00022737"/>
    </source>
</evidence>
<name>A0A1T2KV97_9GAMM</name>
<protein>
    <recommendedName>
        <fullName evidence="6">SMP-30/Gluconolactonase/LRE-like region domain-containing protein</fullName>
    </recommendedName>
</protein>
<evidence type="ECO:0000313" key="4">
    <source>
        <dbReference type="EMBL" id="OOZ36769.1"/>
    </source>
</evidence>
<organism evidence="4 5">
    <name type="scientific">Solemya elarraichensis gill symbiont</name>
    <dbReference type="NCBI Taxonomy" id="1918949"/>
    <lineage>
        <taxon>Bacteria</taxon>
        <taxon>Pseudomonadati</taxon>
        <taxon>Pseudomonadota</taxon>
        <taxon>Gammaproteobacteria</taxon>
        <taxon>sulfur-oxidizing symbionts</taxon>
    </lineage>
</organism>
<gene>
    <name evidence="4" type="ORF">BOW52_10580</name>
</gene>
<evidence type="ECO:0000256" key="1">
    <source>
        <dbReference type="ARBA" id="ARBA00022536"/>
    </source>
</evidence>
<dbReference type="AlphaFoldDB" id="A0A1T2KV97"/>
<keyword evidence="3" id="KW-1015">Disulfide bond</keyword>
<comment type="caution">
    <text evidence="4">The sequence shown here is derived from an EMBL/GenBank/DDBJ whole genome shotgun (WGS) entry which is preliminary data.</text>
</comment>
<evidence type="ECO:0008006" key="6">
    <source>
        <dbReference type="Google" id="ProtNLM"/>
    </source>
</evidence>
<dbReference type="InterPro" id="IPR011042">
    <property type="entry name" value="6-blade_b-propeller_TolB-like"/>
</dbReference>
<keyword evidence="1" id="KW-0245">EGF-like domain</keyword>
<evidence type="ECO:0000256" key="3">
    <source>
        <dbReference type="ARBA" id="ARBA00023157"/>
    </source>
</evidence>
<sequence length="528" mass="56788">MIPITGSQRPLLFSTRSKVPDEITIPLTGENVSEQLKRIDVATTINGRSMRASYDPGPELGHFVSWDGRDAYGRRTKSVIDAGVEVCYVYNLVRYESADAFSQAFGSINNRISDTNSRGSDLGESGVFFDRANAEISTCTTFPLTLGNNKQEPQTANIGEWQLAGIPQLDVEQGALLLPTGAISEEILDEPVLQTVYGEGRSGTDLPRAPIDIAHDGERLYIAFANYIAEVVNGELVTVPNSANIPGYFERMSIDPEGNLLTITAVNNSYLLSRLTPDGVITELTGRGTAGINRCEAKHTYTDGGVTEIRSERPYIGKNTASVVPADSYRISYPADVIASPNGDIFIADSECNAVYRITPSGEGVIDANGGFIANYKVEIIAGNGSDAVSTTDGPSARAFVPDDADPETTPATRLPLASPSALALSPDNRFLYIGTYDGLVRRWSYDDWIETWAGTGEYGFSGDNGPATEARFGVINDIAMHPDGSLYINDVSSNNRIRRIGPNGIVETVVGQESQGNSPDGTRGMRL</sequence>
<dbReference type="SUPFAM" id="SSF63829">
    <property type="entry name" value="Calcium-dependent phosphotriesterase"/>
    <property type="match status" value="1"/>
</dbReference>
<dbReference type="PANTHER" id="PTHR11219">
    <property type="entry name" value="TENEURIN AND N-ACETYLGLUCOSAMINE-1-PHOSPHODIESTER ALPHA-N-ACETYLGLUCOSAMINIDASE"/>
    <property type="match status" value="1"/>
</dbReference>
<reference evidence="4 5" key="1">
    <citation type="submission" date="2016-11" db="EMBL/GenBank/DDBJ databases">
        <title>Mixed transmission modes and dynamic genome evolution in an obligate animal-bacterial symbiosis.</title>
        <authorList>
            <person name="Russell S.L."/>
            <person name="Corbett-Detig R.B."/>
            <person name="Cavanaugh C.M."/>
        </authorList>
    </citation>
    <scope>NUCLEOTIDE SEQUENCE [LARGE SCALE GENOMIC DNA]</scope>
    <source>
        <strain evidence="4">Sp-SM6</strain>
    </source>
</reference>
<dbReference type="EMBL" id="MPRK01000310">
    <property type="protein sequence ID" value="OOZ36769.1"/>
    <property type="molecule type" value="Genomic_DNA"/>
</dbReference>
<dbReference type="Proteomes" id="UP000190198">
    <property type="component" value="Unassembled WGS sequence"/>
</dbReference>
<accession>A0A1T2KV97</accession>
<evidence type="ECO:0000313" key="5">
    <source>
        <dbReference type="Proteomes" id="UP000190198"/>
    </source>
</evidence>
<keyword evidence="2" id="KW-0677">Repeat</keyword>
<dbReference type="PANTHER" id="PTHR11219:SF69">
    <property type="entry name" value="TENEURIN-A"/>
    <property type="match status" value="1"/>
</dbReference>
<dbReference type="Gene3D" id="2.120.10.30">
    <property type="entry name" value="TolB, C-terminal domain"/>
    <property type="match status" value="1"/>
</dbReference>
<dbReference type="InterPro" id="IPR051216">
    <property type="entry name" value="Teneurin"/>
</dbReference>
<proteinExistence type="predicted"/>
<keyword evidence="5" id="KW-1185">Reference proteome</keyword>